<evidence type="ECO:0000313" key="2">
    <source>
        <dbReference type="Proteomes" id="UP000237105"/>
    </source>
</evidence>
<proteinExistence type="predicted"/>
<evidence type="ECO:0000313" key="1">
    <source>
        <dbReference type="EMBL" id="PON35824.1"/>
    </source>
</evidence>
<keyword evidence="2" id="KW-1185">Reference proteome</keyword>
<accession>A0A2P5AH26</accession>
<comment type="caution">
    <text evidence="1">The sequence shown here is derived from an EMBL/GenBank/DDBJ whole genome shotgun (WGS) entry which is preliminary data.</text>
</comment>
<sequence length="29" mass="3519">ALSAIPLDYCYFEYCCVIYTYSRIHKRVK</sequence>
<name>A0A2P5AH26_PARAD</name>
<gene>
    <name evidence="1" type="ORF">PanWU01x14_333070</name>
</gene>
<protein>
    <submittedName>
        <fullName evidence="1">Uncharacterized protein</fullName>
    </submittedName>
</protein>
<dbReference type="Proteomes" id="UP000237105">
    <property type="component" value="Unassembled WGS sequence"/>
</dbReference>
<reference evidence="2" key="1">
    <citation type="submission" date="2016-06" db="EMBL/GenBank/DDBJ databases">
        <title>Parallel loss of symbiosis genes in relatives of nitrogen-fixing non-legume Parasponia.</title>
        <authorList>
            <person name="Van Velzen R."/>
            <person name="Holmer R."/>
            <person name="Bu F."/>
            <person name="Rutten L."/>
            <person name="Van Zeijl A."/>
            <person name="Liu W."/>
            <person name="Santuari L."/>
            <person name="Cao Q."/>
            <person name="Sharma T."/>
            <person name="Shen D."/>
            <person name="Roswanjaya Y."/>
            <person name="Wardhani T."/>
            <person name="Kalhor M.S."/>
            <person name="Jansen J."/>
            <person name="Van den Hoogen J."/>
            <person name="Gungor B."/>
            <person name="Hartog M."/>
            <person name="Hontelez J."/>
            <person name="Verver J."/>
            <person name="Yang W.-C."/>
            <person name="Schijlen E."/>
            <person name="Repin R."/>
            <person name="Schilthuizen M."/>
            <person name="Schranz E."/>
            <person name="Heidstra R."/>
            <person name="Miyata K."/>
            <person name="Fedorova E."/>
            <person name="Kohlen W."/>
            <person name="Bisseling T."/>
            <person name="Smit S."/>
            <person name="Geurts R."/>
        </authorList>
    </citation>
    <scope>NUCLEOTIDE SEQUENCE [LARGE SCALE GENOMIC DNA]</scope>
    <source>
        <strain evidence="2">cv. WU1-14</strain>
    </source>
</reference>
<organism evidence="1 2">
    <name type="scientific">Parasponia andersonii</name>
    <name type="common">Sponia andersonii</name>
    <dbReference type="NCBI Taxonomy" id="3476"/>
    <lineage>
        <taxon>Eukaryota</taxon>
        <taxon>Viridiplantae</taxon>
        <taxon>Streptophyta</taxon>
        <taxon>Embryophyta</taxon>
        <taxon>Tracheophyta</taxon>
        <taxon>Spermatophyta</taxon>
        <taxon>Magnoliopsida</taxon>
        <taxon>eudicotyledons</taxon>
        <taxon>Gunneridae</taxon>
        <taxon>Pentapetalae</taxon>
        <taxon>rosids</taxon>
        <taxon>fabids</taxon>
        <taxon>Rosales</taxon>
        <taxon>Cannabaceae</taxon>
        <taxon>Parasponia</taxon>
    </lineage>
</organism>
<dbReference type="EMBL" id="JXTB01000594">
    <property type="protein sequence ID" value="PON35824.1"/>
    <property type="molecule type" value="Genomic_DNA"/>
</dbReference>
<dbReference type="AlphaFoldDB" id="A0A2P5AH26"/>
<feature type="non-terminal residue" evidence="1">
    <location>
        <position position="1"/>
    </location>
</feature>